<feature type="transmembrane region" description="Helical" evidence="11">
    <location>
        <begin position="44"/>
        <end position="67"/>
    </location>
</feature>
<reference evidence="15" key="1">
    <citation type="submission" date="2022-10" db="EMBL/GenBank/DDBJ databases">
        <title>Genome assembly of Pristionchus species.</title>
        <authorList>
            <person name="Yoshida K."/>
            <person name="Sommer R.J."/>
        </authorList>
    </citation>
    <scope>NUCLEOTIDE SEQUENCE [LARGE SCALE GENOMIC DNA]</scope>
    <source>
        <strain evidence="15">RS5460</strain>
    </source>
</reference>
<evidence type="ECO:0000256" key="2">
    <source>
        <dbReference type="ARBA" id="ARBA00007577"/>
    </source>
</evidence>
<evidence type="ECO:0000256" key="8">
    <source>
        <dbReference type="ARBA" id="ARBA00022989"/>
    </source>
</evidence>
<dbReference type="Gene3D" id="3.40.50.300">
    <property type="entry name" value="P-loop containing nucleotide triphosphate hydrolases"/>
    <property type="match status" value="2"/>
</dbReference>
<keyword evidence="6" id="KW-0547">Nucleotide-binding</keyword>
<keyword evidence="8 11" id="KW-1133">Transmembrane helix</keyword>
<dbReference type="GO" id="GO:0005886">
    <property type="term" value="C:plasma membrane"/>
    <property type="evidence" value="ECO:0007669"/>
    <property type="project" value="TreeGrafter"/>
</dbReference>
<feature type="transmembrane region" description="Helical" evidence="11">
    <location>
        <begin position="822"/>
        <end position="840"/>
    </location>
</feature>
<feature type="transmembrane region" description="Helical" evidence="11">
    <location>
        <begin position="741"/>
        <end position="768"/>
    </location>
</feature>
<evidence type="ECO:0000256" key="7">
    <source>
        <dbReference type="ARBA" id="ARBA00022840"/>
    </source>
</evidence>
<proteinExistence type="inferred from homology"/>
<name>A0AAN5CMG5_9BILA</name>
<dbReference type="FunFam" id="3.40.50.300:FF:000916">
    <property type="entry name" value="ABC transporter B family member 9"/>
    <property type="match status" value="2"/>
</dbReference>
<dbReference type="InterPro" id="IPR003439">
    <property type="entry name" value="ABC_transporter-like_ATP-bd"/>
</dbReference>
<dbReference type="InterPro" id="IPR027417">
    <property type="entry name" value="P-loop_NTPase"/>
</dbReference>
<feature type="transmembrane region" description="Helical" evidence="11">
    <location>
        <begin position="931"/>
        <end position="954"/>
    </location>
</feature>
<evidence type="ECO:0000256" key="4">
    <source>
        <dbReference type="ARBA" id="ARBA00022692"/>
    </source>
</evidence>
<feature type="transmembrane region" description="Helical" evidence="11">
    <location>
        <begin position="284"/>
        <end position="307"/>
    </location>
</feature>
<dbReference type="InterPro" id="IPR036640">
    <property type="entry name" value="ABC1_TM_sf"/>
</dbReference>
<dbReference type="GO" id="GO:0005524">
    <property type="term" value="F:ATP binding"/>
    <property type="evidence" value="ECO:0007669"/>
    <property type="project" value="UniProtKB-KW"/>
</dbReference>
<protein>
    <submittedName>
        <fullName evidence="14">Uncharacterized protein</fullName>
    </submittedName>
</protein>
<dbReference type="Pfam" id="PF00664">
    <property type="entry name" value="ABC_membrane"/>
    <property type="match status" value="2"/>
</dbReference>
<dbReference type="Gene3D" id="1.20.1560.10">
    <property type="entry name" value="ABC transporter type 1, transmembrane domain"/>
    <property type="match status" value="1"/>
</dbReference>
<feature type="transmembrane region" description="Helical" evidence="11">
    <location>
        <begin position="966"/>
        <end position="984"/>
    </location>
</feature>
<evidence type="ECO:0000259" key="12">
    <source>
        <dbReference type="PROSITE" id="PS50893"/>
    </source>
</evidence>
<feature type="domain" description="ABC transmembrane type-1" evidence="13">
    <location>
        <begin position="701"/>
        <end position="989"/>
    </location>
</feature>
<dbReference type="AlphaFoldDB" id="A0AAN5CMG5"/>
<evidence type="ECO:0000256" key="11">
    <source>
        <dbReference type="SAM" id="Phobius"/>
    </source>
</evidence>
<dbReference type="InterPro" id="IPR003593">
    <property type="entry name" value="AAA+_ATPase"/>
</dbReference>
<feature type="compositionally biased region" description="Basic and acidic residues" evidence="10">
    <location>
        <begin position="7"/>
        <end position="21"/>
    </location>
</feature>
<feature type="domain" description="ABC transporter" evidence="12">
    <location>
        <begin position="383"/>
        <end position="619"/>
    </location>
</feature>
<dbReference type="FunFam" id="1.20.1560.10:FF:000009">
    <property type="entry name" value="ABC transporter B family member 1"/>
    <property type="match status" value="1"/>
</dbReference>
<evidence type="ECO:0000256" key="1">
    <source>
        <dbReference type="ARBA" id="ARBA00004141"/>
    </source>
</evidence>
<evidence type="ECO:0000313" key="15">
    <source>
        <dbReference type="Proteomes" id="UP001328107"/>
    </source>
</evidence>
<feature type="transmembrane region" description="Helical" evidence="11">
    <location>
        <begin position="109"/>
        <end position="130"/>
    </location>
</feature>
<evidence type="ECO:0000256" key="5">
    <source>
        <dbReference type="ARBA" id="ARBA00022737"/>
    </source>
</evidence>
<feature type="transmembrane region" description="Helical" evidence="11">
    <location>
        <begin position="207"/>
        <end position="224"/>
    </location>
</feature>
<dbReference type="Proteomes" id="UP001328107">
    <property type="component" value="Unassembled WGS sequence"/>
</dbReference>
<dbReference type="PANTHER" id="PTHR24222:SF76">
    <property type="entry name" value="MYCOBACTIN IMPORT ATP-BINDING_PERMEASE PROTEIN IRTB"/>
    <property type="match status" value="1"/>
</dbReference>
<dbReference type="PROSITE" id="PS50893">
    <property type="entry name" value="ABC_TRANSPORTER_2"/>
    <property type="match status" value="2"/>
</dbReference>
<accession>A0AAN5CMG5</accession>
<evidence type="ECO:0000256" key="9">
    <source>
        <dbReference type="ARBA" id="ARBA00023136"/>
    </source>
</evidence>
<feature type="transmembrane region" description="Helical" evidence="11">
    <location>
        <begin position="319"/>
        <end position="337"/>
    </location>
</feature>
<dbReference type="SUPFAM" id="SSF90123">
    <property type="entry name" value="ABC transporter transmembrane region"/>
    <property type="match status" value="2"/>
</dbReference>
<keyword evidence="15" id="KW-1185">Reference proteome</keyword>
<evidence type="ECO:0000256" key="10">
    <source>
        <dbReference type="SAM" id="MobiDB-lite"/>
    </source>
</evidence>
<dbReference type="PANTHER" id="PTHR24222">
    <property type="entry name" value="ABC TRANSPORTER B FAMILY"/>
    <property type="match status" value="1"/>
</dbReference>
<organism evidence="14 15">
    <name type="scientific">Pristionchus mayeri</name>
    <dbReference type="NCBI Taxonomy" id="1317129"/>
    <lineage>
        <taxon>Eukaryota</taxon>
        <taxon>Metazoa</taxon>
        <taxon>Ecdysozoa</taxon>
        <taxon>Nematoda</taxon>
        <taxon>Chromadorea</taxon>
        <taxon>Rhabditida</taxon>
        <taxon>Rhabditina</taxon>
        <taxon>Diplogasteromorpha</taxon>
        <taxon>Diplogasteroidea</taxon>
        <taxon>Neodiplogasteridae</taxon>
        <taxon>Pristionchus</taxon>
    </lineage>
</organism>
<keyword evidence="9 11" id="KW-0472">Membrane</keyword>
<dbReference type="InterPro" id="IPR039421">
    <property type="entry name" value="Type_1_exporter"/>
</dbReference>
<comment type="similarity">
    <text evidence="2">Belongs to the ABC transporter superfamily. ABCB family. Multidrug resistance exporter (TC 3.A.1.201) subfamily.</text>
</comment>
<dbReference type="CDD" id="cd18578">
    <property type="entry name" value="ABC_6TM_Pgp_ABCB1_D2_like"/>
    <property type="match status" value="1"/>
</dbReference>
<feature type="domain" description="ABC transporter" evidence="12">
    <location>
        <begin position="1024"/>
        <end position="1259"/>
    </location>
</feature>
<comment type="caution">
    <text evidence="14">The sequence shown here is derived from an EMBL/GenBank/DDBJ whole genome shotgun (WGS) entry which is preliminary data.</text>
</comment>
<dbReference type="PROSITE" id="PS50929">
    <property type="entry name" value="ABC_TM1F"/>
    <property type="match status" value="2"/>
</dbReference>
<feature type="transmembrane region" description="Helical" evidence="11">
    <location>
        <begin position="181"/>
        <end position="201"/>
    </location>
</feature>
<dbReference type="Pfam" id="PF00005">
    <property type="entry name" value="ABC_tran"/>
    <property type="match status" value="2"/>
</dbReference>
<dbReference type="CDD" id="cd18577">
    <property type="entry name" value="ABC_6TM_Pgp_ABCB1_D1_like"/>
    <property type="match status" value="1"/>
</dbReference>
<dbReference type="GO" id="GO:0140359">
    <property type="term" value="F:ABC-type transporter activity"/>
    <property type="evidence" value="ECO:0007669"/>
    <property type="project" value="InterPro"/>
</dbReference>
<keyword evidence="3" id="KW-0813">Transport</keyword>
<dbReference type="SUPFAM" id="SSF52540">
    <property type="entry name" value="P-loop containing nucleoside triphosphate hydrolases"/>
    <property type="match status" value="2"/>
</dbReference>
<dbReference type="GO" id="GO:0016887">
    <property type="term" value="F:ATP hydrolysis activity"/>
    <property type="evidence" value="ECO:0007669"/>
    <property type="project" value="InterPro"/>
</dbReference>
<keyword evidence="5" id="KW-0677">Repeat</keyword>
<dbReference type="FunFam" id="1.20.1560.10:FF:000018">
    <property type="entry name" value="ATP-binding cassette subfamily B member 11"/>
    <property type="match status" value="1"/>
</dbReference>
<gene>
    <name evidence="14" type="ORF">PMAYCL1PPCAC_17321</name>
</gene>
<feature type="transmembrane region" description="Helical" evidence="11">
    <location>
        <begin position="697"/>
        <end position="721"/>
    </location>
</feature>
<dbReference type="InterPro" id="IPR011527">
    <property type="entry name" value="ABC1_TM_dom"/>
</dbReference>
<keyword evidence="7" id="KW-0067">ATP-binding</keyword>
<dbReference type="PROSITE" id="PS00211">
    <property type="entry name" value="ABC_TRANSPORTER_1"/>
    <property type="match status" value="2"/>
</dbReference>
<dbReference type="EMBL" id="BTRK01000004">
    <property type="protein sequence ID" value="GMR47126.1"/>
    <property type="molecule type" value="Genomic_DNA"/>
</dbReference>
<feature type="region of interest" description="Disordered" evidence="10">
    <location>
        <begin position="1"/>
        <end position="21"/>
    </location>
</feature>
<dbReference type="InterPro" id="IPR017871">
    <property type="entry name" value="ABC_transporter-like_CS"/>
</dbReference>
<comment type="subcellular location">
    <subcellularLocation>
        <location evidence="1">Membrane</location>
        <topology evidence="1">Multi-pass membrane protein</topology>
    </subcellularLocation>
</comment>
<feature type="transmembrane region" description="Helical" evidence="11">
    <location>
        <begin position="846"/>
        <end position="863"/>
    </location>
</feature>
<evidence type="ECO:0000256" key="3">
    <source>
        <dbReference type="ARBA" id="ARBA00022448"/>
    </source>
</evidence>
<feature type="domain" description="ABC transmembrane type-1" evidence="13">
    <location>
        <begin position="48"/>
        <end position="348"/>
    </location>
</feature>
<feature type="non-terminal residue" evidence="14">
    <location>
        <position position="1271"/>
    </location>
</feature>
<evidence type="ECO:0000259" key="13">
    <source>
        <dbReference type="PROSITE" id="PS50929"/>
    </source>
</evidence>
<dbReference type="CDD" id="cd03249">
    <property type="entry name" value="ABC_MTABC3_MDL1_MDL2"/>
    <property type="match status" value="2"/>
</dbReference>
<evidence type="ECO:0000313" key="14">
    <source>
        <dbReference type="EMBL" id="GMR47126.1"/>
    </source>
</evidence>
<keyword evidence="4 11" id="KW-0812">Transmembrane</keyword>
<dbReference type="SMART" id="SM00382">
    <property type="entry name" value="AAA"/>
    <property type="match status" value="2"/>
</dbReference>
<evidence type="ECO:0000256" key="6">
    <source>
        <dbReference type="ARBA" id="ARBA00022741"/>
    </source>
</evidence>
<sequence length="1271" mass="139536">MRWPWKKKGESDEKELVKKEEEKKEKEKKVSLIQLFRYAHTAEVFMLIVGGSLSIITGMGMPMLSIVMGATTQSFIDATSQLMNATTDAEKQIAYDNFSDSVIKSCIEYAIIGGLILTAASIQISCYLTACERMTDRLRRAFVKAVLRQDVAWFDKSHSGTLASKLFDNLERVREGTGDKVALLIQYTAQFLGGFIVAFTYDWRLTLIMMSLSPFMIICGAFMAKMSAAATAQEAKKYAVAGGIAEEVLSSIRTVHAFNAQHHEVERYEEALALGKADGIKKSVVVGAGMGCMFLIIFASYALAFWVGTDYVAGGSMDGGTVMTVFFAVMMGSMALGNAGPQFAVLGGAQGAASTLHEIIDRVPEIDAYSKEGLVPPSTNGHVVFENVRFSYPNRPEVEILKGISLECSPGQTVAFVGSSGCGKSTSISLMLRYYDPTHGKILLDGTSLRDLNIEYLRKTIGVVSQEPILFDTTIEENIRFGNPDVTKTEIYEALRKANAYDFVQALPEGVKTLVGTRGTQLSGGQKQRIAIARALVRNPKILLLDEATSALDAHSERVVQQALENASRGRTTFIVAHRLSTIRNADCILVFKDGVVVEKGRHEELITAGGHYHALVNSQVFTDIDEKQDSPRIEEEGQISARRYSNLSISKSPREDEIVAVGDKAKDVDRLKKELEEEGIQRVGLFGILKHAKPEWGFIFIAFLASGIQGIVMPVFSLFFTDILNVFSLVDDKDKMESEGHMYALLFLALGVINAVTMLTSSFFFGLTAERLTMRLRLAVFKNLLSMQISYMDEPKHAPGKLCTRLATDAPMVKSALDMRLGQVVGSFVAILCGLVIAFTYGWQMALLLICIFPLGAVARAIQVRYIRNRAGGDNANLETAGKIATEAMENVRTVHALTLEPNVVQRFNSLLDGPLQTATRKALIQGVSYGFSSSIFYFLYAASFRFGLWLIVSEYSTPMNVFKVLFAVSFTAGSAGMASAYFPEYVKATFAAGLIFRMMGQETTIDGMSDEGGAKGELRGDITLKAIHFEYEQRKGTKVLNGLDLRVEPGQTVALVGPSGCGKSTVVSLLERFYEPTGGNLMVDGIPLDKRNLRDVRRQISIVNQEPILFDMTIRENIAYGVQMEEEEIMRAAKMANAHNFITAMPAGYETRVGEKGIQLSGGQKQRIAIARALLRNPRILLLDEATSALDMESEKIVQDALDEASTGRTCIVIAHRLATIVGADKIVVVNDGRIVEQGTHNELLEKRGVYYGLSVKQSKKENADENEE</sequence>